<dbReference type="Pfam" id="PF00226">
    <property type="entry name" value="DnaJ"/>
    <property type="match status" value="1"/>
</dbReference>
<dbReference type="PRINTS" id="PR00625">
    <property type="entry name" value="JDOMAIN"/>
</dbReference>
<keyword evidence="9" id="KW-0175">Coiled coil</keyword>
<dbReference type="GO" id="GO:0006614">
    <property type="term" value="P:SRP-dependent cotranslational protein targeting to membrane"/>
    <property type="evidence" value="ECO:0007669"/>
    <property type="project" value="TreeGrafter"/>
</dbReference>
<keyword evidence="3 11" id="KW-0812">Transmembrane</keyword>
<feature type="domain" description="J" evidence="12">
    <location>
        <begin position="100"/>
        <end position="170"/>
    </location>
</feature>
<dbReference type="Gene3D" id="2.60.40.150">
    <property type="entry name" value="C2 domain"/>
    <property type="match status" value="1"/>
</dbReference>
<keyword evidence="6 11" id="KW-1133">Transmembrane helix</keyword>
<evidence type="ECO:0000313" key="13">
    <source>
        <dbReference type="EMBL" id="KAJ3482277.1"/>
    </source>
</evidence>
<sequence length="655" mass="73705">MANYNYDEAGNMAAYFLLTFLLLVLVPFSLPSSSSKQQSLSGCDCQECVQHRSKMRKLERGSLLMPKLSKRSLSLLVGWSLFAFVAFKVATTEVHNKVYDPFEILGLKTGVSVKEIKSHYKKLSRVFHPDKVKLTANQTMDMVEAKFVEITKAYKALTDETIRRNFELYGHPDGRQEVSMGIALPKWIVEGKNNIWVLGFYGIIFGAALPGLVGRWWFGNRQKTKDGVNARSAATFFKSLSEESDIAEVLTSLGKSYEWERPVVSGQDNEVRELEQLIKEQLGDKWTSFVKVIQTTSDTQSEIRHRSLVLLFSHLLRLPVASSTLAKEQSELLLQTPVLLNSLLNVSTSRNWLTPTLGAMRLHAYITQALYPGQTTSKFAQLPGIKQSEAEEFAKESDGYEDLTISLEEKHDGRLSDIKKAITRWGKLDLVDASFKVIGDRLVTPSSFVYLLIKARLVPPVSSNPVAKVSEDAANNEQRENEFLNSRKEVEELADEQGSGSWVHAPYWPSSRKPTWWAVLADPKTNRIVVPPMKIADVPYADSEHPDTYRSYKLQFQAPPQIQVLPWKLYLISDSFIGEEVTTDLVLKIEDPSVLDLDQTLEDEISDPEEDSLAGQMAMMRGGSVKRRQDEESDDESTTDDDQSEHGDDSSSDSD</sequence>
<dbReference type="InterPro" id="IPR001623">
    <property type="entry name" value="DnaJ_domain"/>
</dbReference>
<comment type="caution">
    <text evidence="13">The sequence shown here is derived from an EMBL/GenBank/DDBJ whole genome shotgun (WGS) entry which is preliminary data.</text>
</comment>
<evidence type="ECO:0000256" key="8">
    <source>
        <dbReference type="ARBA" id="ARBA00023186"/>
    </source>
</evidence>
<feature type="region of interest" description="Disordered" evidence="10">
    <location>
        <begin position="605"/>
        <end position="655"/>
    </location>
</feature>
<evidence type="ECO:0000259" key="12">
    <source>
        <dbReference type="PROSITE" id="PS50076"/>
    </source>
</evidence>
<accession>A0AAD5UZP1</accession>
<dbReference type="SUPFAM" id="SSF81296">
    <property type="entry name" value="E set domains"/>
    <property type="match status" value="1"/>
</dbReference>
<dbReference type="SUPFAM" id="SSF158702">
    <property type="entry name" value="Sec63 N-terminal domain-like"/>
    <property type="match status" value="1"/>
</dbReference>
<evidence type="ECO:0000256" key="9">
    <source>
        <dbReference type="SAM" id="Coils"/>
    </source>
</evidence>
<evidence type="ECO:0000256" key="1">
    <source>
        <dbReference type="ARBA" id="ARBA00004477"/>
    </source>
</evidence>
<feature type="transmembrane region" description="Helical" evidence="11">
    <location>
        <begin position="195"/>
        <end position="218"/>
    </location>
</feature>
<proteinExistence type="predicted"/>
<evidence type="ECO:0000256" key="6">
    <source>
        <dbReference type="ARBA" id="ARBA00022989"/>
    </source>
</evidence>
<dbReference type="Proteomes" id="UP001212997">
    <property type="component" value="Unassembled WGS sequence"/>
</dbReference>
<dbReference type="GO" id="GO:0031207">
    <property type="term" value="C:Sec62/Sec63 complex"/>
    <property type="evidence" value="ECO:0007669"/>
    <property type="project" value="TreeGrafter"/>
</dbReference>
<dbReference type="SMART" id="SM00973">
    <property type="entry name" value="Sec63"/>
    <property type="match status" value="1"/>
</dbReference>
<feature type="compositionally biased region" description="Acidic residues" evidence="10">
    <location>
        <begin position="631"/>
        <end position="643"/>
    </location>
</feature>
<evidence type="ECO:0000256" key="5">
    <source>
        <dbReference type="ARBA" id="ARBA00022927"/>
    </source>
</evidence>
<dbReference type="PANTHER" id="PTHR24075:SF0">
    <property type="entry name" value="TRANSLOCATION PROTEIN SEC63 HOMOLOG"/>
    <property type="match status" value="1"/>
</dbReference>
<dbReference type="CDD" id="cd06257">
    <property type="entry name" value="DnaJ"/>
    <property type="match status" value="1"/>
</dbReference>
<feature type="transmembrane region" description="Helical" evidence="11">
    <location>
        <begin position="73"/>
        <end position="91"/>
    </location>
</feature>
<dbReference type="Gene3D" id="1.10.3380.10">
    <property type="entry name" value="Sec63 N-terminal domain-like domain"/>
    <property type="match status" value="1"/>
</dbReference>
<keyword evidence="14" id="KW-1185">Reference proteome</keyword>
<keyword evidence="7 11" id="KW-0472">Membrane</keyword>
<dbReference type="SUPFAM" id="SSF46565">
    <property type="entry name" value="Chaperone J-domain"/>
    <property type="match status" value="1"/>
</dbReference>
<dbReference type="InterPro" id="IPR035892">
    <property type="entry name" value="C2_domain_sf"/>
</dbReference>
<evidence type="ECO:0000256" key="3">
    <source>
        <dbReference type="ARBA" id="ARBA00022692"/>
    </source>
</evidence>
<dbReference type="EMBL" id="JANAWD010000281">
    <property type="protein sequence ID" value="KAJ3482277.1"/>
    <property type="molecule type" value="Genomic_DNA"/>
</dbReference>
<dbReference type="Pfam" id="PF02889">
    <property type="entry name" value="Sec63"/>
    <property type="match status" value="1"/>
</dbReference>
<protein>
    <recommendedName>
        <fullName evidence="12">J domain-containing protein</fullName>
    </recommendedName>
</protein>
<evidence type="ECO:0000256" key="11">
    <source>
        <dbReference type="SAM" id="Phobius"/>
    </source>
</evidence>
<evidence type="ECO:0000256" key="2">
    <source>
        <dbReference type="ARBA" id="ARBA00022448"/>
    </source>
</evidence>
<dbReference type="SMART" id="SM00271">
    <property type="entry name" value="DnaJ"/>
    <property type="match status" value="1"/>
</dbReference>
<dbReference type="Gene3D" id="1.10.287.110">
    <property type="entry name" value="DnaJ domain"/>
    <property type="match status" value="1"/>
</dbReference>
<feature type="transmembrane region" description="Helical" evidence="11">
    <location>
        <begin position="12"/>
        <end position="30"/>
    </location>
</feature>
<name>A0AAD5UZP1_9APHY</name>
<dbReference type="GO" id="GO:0008320">
    <property type="term" value="F:protein transmembrane transporter activity"/>
    <property type="evidence" value="ECO:0007669"/>
    <property type="project" value="TreeGrafter"/>
</dbReference>
<evidence type="ECO:0000256" key="10">
    <source>
        <dbReference type="SAM" id="MobiDB-lite"/>
    </source>
</evidence>
<gene>
    <name evidence="13" type="ORF">NLI96_g7099</name>
</gene>
<keyword evidence="8" id="KW-0143">Chaperone</keyword>
<dbReference type="GO" id="GO:0006620">
    <property type="term" value="P:post-translational protein targeting to endoplasmic reticulum membrane"/>
    <property type="evidence" value="ECO:0007669"/>
    <property type="project" value="TreeGrafter"/>
</dbReference>
<keyword evidence="5" id="KW-0653">Protein transport</keyword>
<evidence type="ECO:0000313" key="14">
    <source>
        <dbReference type="Proteomes" id="UP001212997"/>
    </source>
</evidence>
<feature type="coiled-coil region" evidence="9">
    <location>
        <begin position="467"/>
        <end position="496"/>
    </location>
</feature>
<keyword evidence="4" id="KW-0256">Endoplasmic reticulum</keyword>
<evidence type="ECO:0000256" key="7">
    <source>
        <dbReference type="ARBA" id="ARBA00023136"/>
    </source>
</evidence>
<dbReference type="FunFam" id="1.10.287.110:FF:000039">
    <property type="entry name" value="Protein translocation complex component (Npl1)"/>
    <property type="match status" value="1"/>
</dbReference>
<reference evidence="13" key="1">
    <citation type="submission" date="2022-07" db="EMBL/GenBank/DDBJ databases">
        <title>Genome Sequence of Physisporinus lineatus.</title>
        <authorList>
            <person name="Buettner E."/>
        </authorList>
    </citation>
    <scope>NUCLEOTIDE SEQUENCE</scope>
    <source>
        <strain evidence="13">VT162</strain>
    </source>
</reference>
<comment type="subcellular location">
    <subcellularLocation>
        <location evidence="1">Endoplasmic reticulum membrane</location>
        <topology evidence="1">Multi-pass membrane protein</topology>
    </subcellularLocation>
</comment>
<evidence type="ECO:0000256" key="4">
    <source>
        <dbReference type="ARBA" id="ARBA00022824"/>
    </source>
</evidence>
<dbReference type="PROSITE" id="PS50076">
    <property type="entry name" value="DNAJ_2"/>
    <property type="match status" value="1"/>
</dbReference>
<dbReference type="InterPro" id="IPR036869">
    <property type="entry name" value="J_dom_sf"/>
</dbReference>
<keyword evidence="2" id="KW-0813">Transport</keyword>
<dbReference type="PANTHER" id="PTHR24075">
    <property type="entry name" value="SEC63 DOMAIN-CONTAINING"/>
    <property type="match status" value="1"/>
</dbReference>
<dbReference type="AlphaFoldDB" id="A0AAD5UZP1"/>
<organism evidence="13 14">
    <name type="scientific">Meripilus lineatus</name>
    <dbReference type="NCBI Taxonomy" id="2056292"/>
    <lineage>
        <taxon>Eukaryota</taxon>
        <taxon>Fungi</taxon>
        <taxon>Dikarya</taxon>
        <taxon>Basidiomycota</taxon>
        <taxon>Agaricomycotina</taxon>
        <taxon>Agaricomycetes</taxon>
        <taxon>Polyporales</taxon>
        <taxon>Meripilaceae</taxon>
        <taxon>Meripilus</taxon>
    </lineage>
</organism>
<dbReference type="InterPro" id="IPR014756">
    <property type="entry name" value="Ig_E-set"/>
</dbReference>
<dbReference type="InterPro" id="IPR004179">
    <property type="entry name" value="Sec63-dom"/>
</dbReference>
<dbReference type="GO" id="GO:0003723">
    <property type="term" value="F:RNA binding"/>
    <property type="evidence" value="ECO:0007669"/>
    <property type="project" value="TreeGrafter"/>
</dbReference>